<dbReference type="GO" id="GO:0005634">
    <property type="term" value="C:nucleus"/>
    <property type="evidence" value="ECO:0007669"/>
    <property type="project" value="UniProtKB-SubCell"/>
</dbReference>
<accession>A0A7S3CFD0</accession>
<evidence type="ECO:0000256" key="2">
    <source>
        <dbReference type="PROSITE-ProRule" id="PRU00649"/>
    </source>
</evidence>
<feature type="compositionally biased region" description="Basic and acidic residues" evidence="3">
    <location>
        <begin position="126"/>
        <end position="136"/>
    </location>
</feature>
<comment type="similarity">
    <text evidence="1">Belongs to the IWS1 family.</text>
</comment>
<evidence type="ECO:0000313" key="6">
    <source>
        <dbReference type="EMBL" id="WZN65607.1"/>
    </source>
</evidence>
<comment type="subcellular location">
    <subcellularLocation>
        <location evidence="2">Nucleus</location>
    </subcellularLocation>
</comment>
<feature type="compositionally biased region" description="Basic and acidic residues" evidence="3">
    <location>
        <begin position="402"/>
        <end position="427"/>
    </location>
</feature>
<feature type="region of interest" description="Disordered" evidence="3">
    <location>
        <begin position="1"/>
        <end position="218"/>
    </location>
</feature>
<feature type="compositionally biased region" description="Acidic residues" evidence="3">
    <location>
        <begin position="145"/>
        <end position="154"/>
    </location>
</feature>
<feature type="compositionally biased region" description="Basic and acidic residues" evidence="3">
    <location>
        <begin position="33"/>
        <end position="47"/>
    </location>
</feature>
<evidence type="ECO:0000313" key="5">
    <source>
        <dbReference type="EMBL" id="CAE0194783.1"/>
    </source>
</evidence>
<dbReference type="Proteomes" id="UP001472866">
    <property type="component" value="Chromosome 12"/>
</dbReference>
<keyword evidence="7" id="KW-1185">Reference proteome</keyword>
<reference evidence="5" key="1">
    <citation type="submission" date="2021-01" db="EMBL/GenBank/DDBJ databases">
        <authorList>
            <person name="Corre E."/>
            <person name="Pelletier E."/>
            <person name="Niang G."/>
            <person name="Scheremetjew M."/>
            <person name="Finn R."/>
            <person name="Kale V."/>
            <person name="Holt S."/>
            <person name="Cochrane G."/>
            <person name="Meng A."/>
            <person name="Brown T."/>
            <person name="Cohen L."/>
        </authorList>
    </citation>
    <scope>NUCLEOTIDE SEQUENCE</scope>
    <source>
        <strain evidence="5">RCC1871</strain>
    </source>
</reference>
<gene>
    <name evidence="5" type="ORF">CROS1456_LOCUS7874</name>
    <name evidence="6" type="ORF">HKI87_12g71670</name>
</gene>
<feature type="compositionally biased region" description="Basic and acidic residues" evidence="3">
    <location>
        <begin position="361"/>
        <end position="379"/>
    </location>
</feature>
<dbReference type="PANTHER" id="PTHR46010:SF1">
    <property type="entry name" value="PROTEIN IWS1 HOMOLOG"/>
    <property type="match status" value="1"/>
</dbReference>
<dbReference type="EMBL" id="HBHZ01010233">
    <property type="protein sequence ID" value="CAE0194783.1"/>
    <property type="molecule type" value="Transcribed_RNA"/>
</dbReference>
<feature type="compositionally biased region" description="Basic and acidic residues" evidence="3">
    <location>
        <begin position="442"/>
        <end position="458"/>
    </location>
</feature>
<dbReference type="AlphaFoldDB" id="A0A7S3CFD0"/>
<organism evidence="5">
    <name type="scientific">Chloropicon roscoffensis</name>
    <dbReference type="NCBI Taxonomy" id="1461544"/>
    <lineage>
        <taxon>Eukaryota</taxon>
        <taxon>Viridiplantae</taxon>
        <taxon>Chlorophyta</taxon>
        <taxon>Chloropicophyceae</taxon>
        <taxon>Chloropicales</taxon>
        <taxon>Chloropicaceae</taxon>
        <taxon>Chloropicon</taxon>
    </lineage>
</organism>
<name>A0A7S3CFD0_9CHLO</name>
<dbReference type="GO" id="GO:0016973">
    <property type="term" value="P:poly(A)+ mRNA export from nucleus"/>
    <property type="evidence" value="ECO:0007669"/>
    <property type="project" value="TreeGrafter"/>
</dbReference>
<dbReference type="InterPro" id="IPR051037">
    <property type="entry name" value="RNAPII_TF_IWS1"/>
</dbReference>
<dbReference type="Pfam" id="PF08711">
    <property type="entry name" value="Med26"/>
    <property type="match status" value="1"/>
</dbReference>
<protein>
    <submittedName>
        <fullName evidence="6">TFIIS N-terminal domain-containing protein</fullName>
    </submittedName>
</protein>
<sequence length="479" mass="54142">MADPKEFNSLFDSSDSEPEEDQEPLASLAPSSQEKETTSTEAEEKTTSKALEQEEELGRENKDEDFKAMFADSSDEEEMEVAEVAMAGKTTTTREKKRLGKAKQQKKKQKEQKGRLTARQVKAQRATKEGAVKEKGGASAADLFADSEDDEEGEATAADQAFIEQDDLFASSGDEGEGDRDVSALPQAEEAEEEDADLKEIDHKIKNRGKKKRKDLDPQEKAHICRSILARMEAAYDADKEAWKQQKPAVHKLKLLKEVEAVLIQRHMRETLLYESALSTMATWLEPLDDMTLPNVKIRTSLLRLLSKMNVRASDDTLELLQKSKIARIVMFYSKISDETPENKRLAGSMCQKWSNDILSRDRPIRPDNRLSEDIERNRISAKKGKKRSRLESRRPKLKVGSRGDKAKGEEDEVTRTRRPEAEDLDFKVQPASRVSASGDGLQEREKASDRRFKERFANRAPQKGFVKTTKMSIEGRGM</sequence>
<dbReference type="InterPro" id="IPR035441">
    <property type="entry name" value="TFIIS/LEDGF_dom_sf"/>
</dbReference>
<reference evidence="6 7" key="2">
    <citation type="submission" date="2024-03" db="EMBL/GenBank/DDBJ databases">
        <title>Complete genome sequence of the green alga Chloropicon roscoffensis RCC1871.</title>
        <authorList>
            <person name="Lemieux C."/>
            <person name="Pombert J.-F."/>
            <person name="Otis C."/>
            <person name="Turmel M."/>
        </authorList>
    </citation>
    <scope>NUCLEOTIDE SEQUENCE [LARGE SCALE GENOMIC DNA]</scope>
    <source>
        <strain evidence="6 7">RCC1871</strain>
    </source>
</reference>
<evidence type="ECO:0000313" key="7">
    <source>
        <dbReference type="Proteomes" id="UP001472866"/>
    </source>
</evidence>
<dbReference type="InterPro" id="IPR017923">
    <property type="entry name" value="TFIIS_N"/>
</dbReference>
<dbReference type="PROSITE" id="PS51319">
    <property type="entry name" value="TFIIS_N"/>
    <property type="match status" value="1"/>
</dbReference>
<feature type="compositionally biased region" description="Basic residues" evidence="3">
    <location>
        <begin position="380"/>
        <end position="389"/>
    </location>
</feature>
<dbReference type="Gene3D" id="1.20.930.10">
    <property type="entry name" value="Conserved domain common to transcription factors TFIIS, elongin A, CRSP70"/>
    <property type="match status" value="1"/>
</dbReference>
<feature type="compositionally biased region" description="Basic and acidic residues" evidence="3">
    <location>
        <begin position="56"/>
        <end position="67"/>
    </location>
</feature>
<dbReference type="EMBL" id="CP151512">
    <property type="protein sequence ID" value="WZN65607.1"/>
    <property type="molecule type" value="Genomic_DNA"/>
</dbReference>
<evidence type="ECO:0000256" key="3">
    <source>
        <dbReference type="SAM" id="MobiDB-lite"/>
    </source>
</evidence>
<evidence type="ECO:0000259" key="4">
    <source>
        <dbReference type="PROSITE" id="PS51319"/>
    </source>
</evidence>
<keyword evidence="2" id="KW-0539">Nucleus</keyword>
<feature type="compositionally biased region" description="Acidic residues" evidence="3">
    <location>
        <begin position="14"/>
        <end position="23"/>
    </location>
</feature>
<dbReference type="PANTHER" id="PTHR46010">
    <property type="entry name" value="PROTEIN IWS1 HOMOLOG"/>
    <property type="match status" value="1"/>
</dbReference>
<feature type="compositionally biased region" description="Basic residues" evidence="3">
    <location>
        <begin position="95"/>
        <end position="110"/>
    </location>
</feature>
<proteinExistence type="inferred from homology"/>
<evidence type="ECO:0000256" key="1">
    <source>
        <dbReference type="ARBA" id="ARBA00037992"/>
    </source>
</evidence>
<feature type="region of interest" description="Disordered" evidence="3">
    <location>
        <begin position="361"/>
        <end position="479"/>
    </location>
</feature>
<feature type="domain" description="TFIIS N-terminal" evidence="4">
    <location>
        <begin position="279"/>
        <end position="361"/>
    </location>
</feature>